<dbReference type="GO" id="GO:0008818">
    <property type="term" value="F:cobalamin 5'-phosphate synthase activity"/>
    <property type="evidence" value="ECO:0007669"/>
    <property type="project" value="InterPro"/>
</dbReference>
<evidence type="ECO:0000256" key="9">
    <source>
        <dbReference type="ARBA" id="ARBA00022679"/>
    </source>
</evidence>
<sequence length="291" mass="29487">MIPDSVRLAVGTLTAVRVPAPRRVNRAVARNAMLLAPLVGIGLALAAAVAMDGVRIVATAHRPITSVDFLAAALALTVLTLLTRALHLDGLADTVDGLGVKAETSTGDNAQLTSAVPDREVNDSLRARRLAVMRAPDIGAFGVVALVFTVLLQAAALTTCIVSGYGTIALLTAVVTGRLAVTWCCTSLVPAARADGLGVVVAGTVPRRAAAALTVATLAGAAALGALDDDHGLRVIIVLMASVVLGLLFAAWLVRLCHQRFGGITGDVLGAVVELTTVIVLLVVAIGVGIG</sequence>
<evidence type="ECO:0000256" key="8">
    <source>
        <dbReference type="ARBA" id="ARBA00022573"/>
    </source>
</evidence>
<protein>
    <recommendedName>
        <fullName evidence="6">Adenosylcobinamide-GDP ribazoletransferase</fullName>
        <ecNumber evidence="5">2.7.8.26</ecNumber>
    </recommendedName>
    <alternativeName>
        <fullName evidence="16">Cobalamin synthase</fullName>
    </alternativeName>
    <alternativeName>
        <fullName evidence="15">Cobalamin-5'-phosphate synthase</fullName>
    </alternativeName>
</protein>
<feature type="transmembrane region" description="Helical" evidence="19">
    <location>
        <begin position="63"/>
        <end position="82"/>
    </location>
</feature>
<evidence type="ECO:0000313" key="21">
    <source>
        <dbReference type="EMBL" id="CAB4962881.1"/>
    </source>
</evidence>
<proteinExistence type="inferred from homology"/>
<dbReference type="GO" id="GO:0009236">
    <property type="term" value="P:cobalamin biosynthetic process"/>
    <property type="evidence" value="ECO:0007669"/>
    <property type="project" value="UniProtKB-UniPathway"/>
</dbReference>
<keyword evidence="9" id="KW-0808">Transferase</keyword>
<comment type="similarity">
    <text evidence="4">Belongs to the CobS family.</text>
</comment>
<organism evidence="20">
    <name type="scientific">freshwater metagenome</name>
    <dbReference type="NCBI Taxonomy" id="449393"/>
    <lineage>
        <taxon>unclassified sequences</taxon>
        <taxon>metagenomes</taxon>
        <taxon>ecological metagenomes</taxon>
    </lineage>
</organism>
<dbReference type="InterPro" id="IPR003805">
    <property type="entry name" value="CobS"/>
</dbReference>
<comment type="subcellular location">
    <subcellularLocation>
        <location evidence="2">Cell membrane</location>
        <topology evidence="2">Multi-pass membrane protein</topology>
    </subcellularLocation>
</comment>
<feature type="transmembrane region" description="Helical" evidence="19">
    <location>
        <begin position="268"/>
        <end position="290"/>
    </location>
</feature>
<keyword evidence="8" id="KW-0169">Cobalamin biosynthesis</keyword>
<accession>A0A6J7BU78</accession>
<evidence type="ECO:0000256" key="15">
    <source>
        <dbReference type="ARBA" id="ARBA00032605"/>
    </source>
</evidence>
<comment type="cofactor">
    <cofactor evidence="1">
        <name>Mg(2+)</name>
        <dbReference type="ChEBI" id="CHEBI:18420"/>
    </cofactor>
</comment>
<dbReference type="AlphaFoldDB" id="A0A6J7BU78"/>
<comment type="catalytic activity">
    <reaction evidence="17">
        <text>alpha-ribazole + adenosylcob(III)inamide-GDP = adenosylcob(III)alamin + GMP + H(+)</text>
        <dbReference type="Rhea" id="RHEA:16049"/>
        <dbReference type="ChEBI" id="CHEBI:10329"/>
        <dbReference type="ChEBI" id="CHEBI:15378"/>
        <dbReference type="ChEBI" id="CHEBI:18408"/>
        <dbReference type="ChEBI" id="CHEBI:58115"/>
        <dbReference type="ChEBI" id="CHEBI:60487"/>
        <dbReference type="EC" id="2.7.8.26"/>
    </reaction>
</comment>
<keyword evidence="7" id="KW-1003">Cell membrane</keyword>
<comment type="catalytic activity">
    <reaction evidence="18">
        <text>alpha-ribazole 5'-phosphate + adenosylcob(III)inamide-GDP = adenosylcob(III)alamin 5'-phosphate + GMP + H(+)</text>
        <dbReference type="Rhea" id="RHEA:23560"/>
        <dbReference type="ChEBI" id="CHEBI:15378"/>
        <dbReference type="ChEBI" id="CHEBI:57918"/>
        <dbReference type="ChEBI" id="CHEBI:58115"/>
        <dbReference type="ChEBI" id="CHEBI:60487"/>
        <dbReference type="ChEBI" id="CHEBI:60493"/>
        <dbReference type="EC" id="2.7.8.26"/>
    </reaction>
</comment>
<gene>
    <name evidence="20" type="ORF">UFOPK3268_00745</name>
    <name evidence="21" type="ORF">UFOPK3752_02411</name>
</gene>
<keyword evidence="10 19" id="KW-0812">Transmembrane</keyword>
<feature type="transmembrane region" description="Helical" evidence="19">
    <location>
        <begin position="138"/>
        <end position="156"/>
    </location>
</feature>
<evidence type="ECO:0000256" key="5">
    <source>
        <dbReference type="ARBA" id="ARBA00013200"/>
    </source>
</evidence>
<evidence type="ECO:0000256" key="6">
    <source>
        <dbReference type="ARBA" id="ARBA00015850"/>
    </source>
</evidence>
<comment type="function">
    <text evidence="14">Joins adenosylcobinamide-GDP and alpha-ribazole to generate adenosylcobalamin (Ado-cobalamin). Also synthesizes adenosylcobalamin 5'-phosphate from adenosylcobinamide-GDP and alpha-ribazole 5'-phosphate.</text>
</comment>
<evidence type="ECO:0000256" key="10">
    <source>
        <dbReference type="ARBA" id="ARBA00022692"/>
    </source>
</evidence>
<evidence type="ECO:0000256" key="18">
    <source>
        <dbReference type="ARBA" id="ARBA00049504"/>
    </source>
</evidence>
<evidence type="ECO:0000256" key="2">
    <source>
        <dbReference type="ARBA" id="ARBA00004651"/>
    </source>
</evidence>
<name>A0A6J7BU78_9ZZZZ</name>
<evidence type="ECO:0000256" key="14">
    <source>
        <dbReference type="ARBA" id="ARBA00025228"/>
    </source>
</evidence>
<dbReference type="GO" id="GO:0005886">
    <property type="term" value="C:plasma membrane"/>
    <property type="evidence" value="ECO:0007669"/>
    <property type="project" value="UniProtKB-SubCell"/>
</dbReference>
<keyword evidence="11" id="KW-0460">Magnesium</keyword>
<dbReference type="PANTHER" id="PTHR34148">
    <property type="entry name" value="ADENOSYLCOBINAMIDE-GDP RIBAZOLETRANSFERASE"/>
    <property type="match status" value="1"/>
</dbReference>
<evidence type="ECO:0000256" key="17">
    <source>
        <dbReference type="ARBA" id="ARBA00048623"/>
    </source>
</evidence>
<evidence type="ECO:0000256" key="13">
    <source>
        <dbReference type="ARBA" id="ARBA00023136"/>
    </source>
</evidence>
<evidence type="ECO:0000256" key="7">
    <source>
        <dbReference type="ARBA" id="ARBA00022475"/>
    </source>
</evidence>
<evidence type="ECO:0000256" key="16">
    <source>
        <dbReference type="ARBA" id="ARBA00032853"/>
    </source>
</evidence>
<evidence type="ECO:0000313" key="20">
    <source>
        <dbReference type="EMBL" id="CAB4849272.1"/>
    </source>
</evidence>
<evidence type="ECO:0000256" key="11">
    <source>
        <dbReference type="ARBA" id="ARBA00022842"/>
    </source>
</evidence>
<feature type="transmembrane region" description="Helical" evidence="19">
    <location>
        <begin position="233"/>
        <end position="256"/>
    </location>
</feature>
<dbReference type="PANTHER" id="PTHR34148:SF1">
    <property type="entry name" value="ADENOSYLCOBINAMIDE-GDP RIBAZOLETRANSFERASE"/>
    <property type="match status" value="1"/>
</dbReference>
<dbReference type="EMBL" id="CAFBND010000186">
    <property type="protein sequence ID" value="CAB4962881.1"/>
    <property type="molecule type" value="Genomic_DNA"/>
</dbReference>
<dbReference type="HAMAP" id="MF_00719">
    <property type="entry name" value="CobS"/>
    <property type="match status" value="1"/>
</dbReference>
<reference evidence="20" key="1">
    <citation type="submission" date="2020-05" db="EMBL/GenBank/DDBJ databases">
        <authorList>
            <person name="Chiriac C."/>
            <person name="Salcher M."/>
            <person name="Ghai R."/>
            <person name="Kavagutti S V."/>
        </authorList>
    </citation>
    <scope>NUCLEOTIDE SEQUENCE</scope>
</reference>
<feature type="transmembrane region" description="Helical" evidence="19">
    <location>
        <begin position="32"/>
        <end position="51"/>
    </location>
</feature>
<feature type="transmembrane region" description="Helical" evidence="19">
    <location>
        <begin position="168"/>
        <end position="189"/>
    </location>
</feature>
<evidence type="ECO:0000256" key="1">
    <source>
        <dbReference type="ARBA" id="ARBA00001946"/>
    </source>
</evidence>
<evidence type="ECO:0000256" key="4">
    <source>
        <dbReference type="ARBA" id="ARBA00010561"/>
    </source>
</evidence>
<dbReference type="Pfam" id="PF02654">
    <property type="entry name" value="CobS"/>
    <property type="match status" value="2"/>
</dbReference>
<evidence type="ECO:0000256" key="3">
    <source>
        <dbReference type="ARBA" id="ARBA00004663"/>
    </source>
</evidence>
<dbReference type="GO" id="GO:0051073">
    <property type="term" value="F:adenosylcobinamide-GDP ribazoletransferase activity"/>
    <property type="evidence" value="ECO:0007669"/>
    <property type="project" value="UniProtKB-EC"/>
</dbReference>
<evidence type="ECO:0000256" key="12">
    <source>
        <dbReference type="ARBA" id="ARBA00022989"/>
    </source>
</evidence>
<comment type="pathway">
    <text evidence="3">Cofactor biosynthesis; adenosylcobalamin biosynthesis; adenosylcobalamin from cob(II)yrinate a,c-diamide: step 7/7.</text>
</comment>
<dbReference type="UniPathway" id="UPA00148">
    <property type="reaction ID" value="UER00238"/>
</dbReference>
<keyword evidence="13 19" id="KW-0472">Membrane</keyword>
<keyword evidence="12 19" id="KW-1133">Transmembrane helix</keyword>
<dbReference type="EC" id="2.7.8.26" evidence="5"/>
<evidence type="ECO:0000256" key="19">
    <source>
        <dbReference type="SAM" id="Phobius"/>
    </source>
</evidence>
<dbReference type="EMBL" id="CAFBIZ010000078">
    <property type="protein sequence ID" value="CAB4849272.1"/>
    <property type="molecule type" value="Genomic_DNA"/>
</dbReference>